<evidence type="ECO:0000256" key="3">
    <source>
        <dbReference type="ARBA" id="ARBA00022598"/>
    </source>
</evidence>
<dbReference type="Gene3D" id="3.30.56.10">
    <property type="match status" value="2"/>
</dbReference>
<dbReference type="SMART" id="SM00874">
    <property type="entry name" value="B5"/>
    <property type="match status" value="1"/>
</dbReference>
<dbReference type="Pfam" id="PF17759">
    <property type="entry name" value="tRNA_synthFbeta"/>
    <property type="match status" value="1"/>
</dbReference>
<dbReference type="SMART" id="SM00896">
    <property type="entry name" value="FDX-ACB"/>
    <property type="match status" value="1"/>
</dbReference>
<dbReference type="Gene3D" id="3.30.930.10">
    <property type="entry name" value="Bira Bifunctional Protein, Domain 2"/>
    <property type="match status" value="1"/>
</dbReference>
<keyword evidence="12" id="KW-0934">Plastid</keyword>
<dbReference type="AlphaFoldDB" id="A0A345UAZ3"/>
<dbReference type="Gene3D" id="3.30.70.380">
    <property type="entry name" value="Ferrodoxin-fold anticodon-binding domain"/>
    <property type="match status" value="1"/>
</dbReference>
<evidence type="ECO:0000259" key="10">
    <source>
        <dbReference type="PROSITE" id="PS51447"/>
    </source>
</evidence>
<dbReference type="SUPFAM" id="SSF55681">
    <property type="entry name" value="Class II aaRS and biotin synthetases"/>
    <property type="match status" value="1"/>
</dbReference>
<dbReference type="PANTHER" id="PTHR10947:SF0">
    <property type="entry name" value="PHENYLALANINE--TRNA LIGASE BETA SUBUNIT"/>
    <property type="match status" value="1"/>
</dbReference>
<proteinExistence type="predicted"/>
<keyword evidence="3 12" id="KW-0436">Ligase</keyword>
<organism evidence="12">
    <name type="scientific">Melanthalia intermedia</name>
    <dbReference type="NCBI Taxonomy" id="172989"/>
    <lineage>
        <taxon>Eukaryota</taxon>
        <taxon>Rhodophyta</taxon>
        <taxon>Florideophyceae</taxon>
        <taxon>Rhodymeniophycidae</taxon>
        <taxon>Gracilariales</taxon>
        <taxon>Gracilariaceae</taxon>
        <taxon>Melanthalia</taxon>
    </lineage>
</organism>
<dbReference type="EMBL" id="MH396016">
    <property type="protein sequence ID" value="AXI97629.1"/>
    <property type="molecule type" value="Genomic_DNA"/>
</dbReference>
<evidence type="ECO:0000256" key="4">
    <source>
        <dbReference type="ARBA" id="ARBA00022723"/>
    </source>
</evidence>
<dbReference type="InterPro" id="IPR005147">
    <property type="entry name" value="tRNA_synthase_B5-dom"/>
</dbReference>
<dbReference type="GO" id="GO:0003723">
    <property type="term" value="F:RNA binding"/>
    <property type="evidence" value="ECO:0007669"/>
    <property type="project" value="InterPro"/>
</dbReference>
<dbReference type="GO" id="GO:0009328">
    <property type="term" value="C:phenylalanine-tRNA ligase complex"/>
    <property type="evidence" value="ECO:0007669"/>
    <property type="project" value="TreeGrafter"/>
</dbReference>
<accession>A0A345UAZ3</accession>
<keyword evidence="12" id="KW-0150">Chloroplast</keyword>
<dbReference type="InterPro" id="IPR020825">
    <property type="entry name" value="Phe-tRNA_synthase-like_B3/B4"/>
</dbReference>
<evidence type="ECO:0000256" key="9">
    <source>
        <dbReference type="ARBA" id="ARBA00023146"/>
    </source>
</evidence>
<dbReference type="Pfam" id="PF03147">
    <property type="entry name" value="FDX-ACB"/>
    <property type="match status" value="1"/>
</dbReference>
<keyword evidence="4" id="KW-0479">Metal-binding</keyword>
<evidence type="ECO:0000256" key="8">
    <source>
        <dbReference type="ARBA" id="ARBA00022917"/>
    </source>
</evidence>
<dbReference type="GO" id="GO:0000287">
    <property type="term" value="F:magnesium ion binding"/>
    <property type="evidence" value="ECO:0007669"/>
    <property type="project" value="InterPro"/>
</dbReference>
<dbReference type="PANTHER" id="PTHR10947">
    <property type="entry name" value="PHENYLALANYL-TRNA SYNTHETASE BETA CHAIN AND LEUCINE-RICH REPEAT-CONTAINING PROTEIN 47"/>
    <property type="match status" value="1"/>
</dbReference>
<dbReference type="PROSITE" id="PS51483">
    <property type="entry name" value="B5"/>
    <property type="match status" value="1"/>
</dbReference>
<protein>
    <recommendedName>
        <fullName evidence="2">phenylalanine--tRNA ligase</fullName>
        <ecNumber evidence="2">6.1.1.20</ecNumber>
    </recommendedName>
</protein>
<dbReference type="GeneID" id="37624308"/>
<evidence type="ECO:0000256" key="5">
    <source>
        <dbReference type="ARBA" id="ARBA00022741"/>
    </source>
</evidence>
<dbReference type="InterPro" id="IPR045060">
    <property type="entry name" value="Phe-tRNA-ligase_IIc_bsu"/>
</dbReference>
<reference evidence="12" key="1">
    <citation type="submission" date="2018-05" db="EMBL/GenBank/DDBJ databases">
        <title>Organellar genomes of Gracilariaceae.</title>
        <authorList>
            <person name="Iha C."/>
            <person name="Oliveira M.C."/>
        </authorList>
    </citation>
    <scope>NUCLEOTIDE SEQUENCE</scope>
</reference>
<evidence type="ECO:0000259" key="11">
    <source>
        <dbReference type="PROSITE" id="PS51483"/>
    </source>
</evidence>
<evidence type="ECO:0000256" key="1">
    <source>
        <dbReference type="ARBA" id="ARBA00001946"/>
    </source>
</evidence>
<keyword evidence="6" id="KW-0067">ATP-binding</keyword>
<dbReference type="GO" id="GO:0006432">
    <property type="term" value="P:phenylalanyl-tRNA aminoacylation"/>
    <property type="evidence" value="ECO:0007669"/>
    <property type="project" value="InterPro"/>
</dbReference>
<feature type="domain" description="B5" evidence="11">
    <location>
        <begin position="282"/>
        <end position="368"/>
    </location>
</feature>
<dbReference type="Pfam" id="PF03484">
    <property type="entry name" value="B5"/>
    <property type="match status" value="1"/>
</dbReference>
<keyword evidence="8" id="KW-0648">Protein biosynthesis</keyword>
<dbReference type="InterPro" id="IPR005146">
    <property type="entry name" value="B3/B4_tRNA-bd"/>
</dbReference>
<dbReference type="PROSITE" id="PS51447">
    <property type="entry name" value="FDX_ACB"/>
    <property type="match status" value="1"/>
</dbReference>
<evidence type="ECO:0000256" key="2">
    <source>
        <dbReference type="ARBA" id="ARBA00012814"/>
    </source>
</evidence>
<dbReference type="RefSeq" id="YP_009511752.1">
    <property type="nucleotide sequence ID" value="NC_039145.1"/>
</dbReference>
<geneLocation type="chloroplast" evidence="12"/>
<feature type="domain" description="FDX-ACB" evidence="10">
    <location>
        <begin position="604"/>
        <end position="695"/>
    </location>
</feature>
<dbReference type="SUPFAM" id="SSF56037">
    <property type="entry name" value="PheT/TilS domain"/>
    <property type="match status" value="1"/>
</dbReference>
<dbReference type="InterPro" id="IPR045864">
    <property type="entry name" value="aa-tRNA-synth_II/BPL/LPL"/>
</dbReference>
<dbReference type="GO" id="GO:0004826">
    <property type="term" value="F:phenylalanine-tRNA ligase activity"/>
    <property type="evidence" value="ECO:0007669"/>
    <property type="project" value="UniProtKB-EC"/>
</dbReference>
<dbReference type="InterPro" id="IPR036690">
    <property type="entry name" value="Fdx_antiC-bd_sf"/>
</dbReference>
<keyword evidence="5" id="KW-0547">Nucleotide-binding</keyword>
<comment type="cofactor">
    <cofactor evidence="1">
        <name>Mg(2+)</name>
        <dbReference type="ChEBI" id="CHEBI:18420"/>
    </cofactor>
</comment>
<dbReference type="EC" id="6.1.1.20" evidence="2"/>
<evidence type="ECO:0000256" key="6">
    <source>
        <dbReference type="ARBA" id="ARBA00022840"/>
    </source>
</evidence>
<keyword evidence="9" id="KW-0030">Aminoacyl-tRNA synthetase</keyword>
<gene>
    <name evidence="12" type="primary">syfB</name>
</gene>
<dbReference type="SUPFAM" id="SSF54991">
    <property type="entry name" value="Anticodon-binding domain of PheRS"/>
    <property type="match status" value="1"/>
</dbReference>
<dbReference type="InterPro" id="IPR005121">
    <property type="entry name" value="Fdx_antiC-bd"/>
</dbReference>
<keyword evidence="7" id="KW-0460">Magnesium</keyword>
<dbReference type="SUPFAM" id="SSF46955">
    <property type="entry name" value="Putative DNA-binding domain"/>
    <property type="match status" value="2"/>
</dbReference>
<dbReference type="GO" id="GO:0005524">
    <property type="term" value="F:ATP binding"/>
    <property type="evidence" value="ECO:0007669"/>
    <property type="project" value="UniProtKB-KW"/>
</dbReference>
<dbReference type="InterPro" id="IPR009061">
    <property type="entry name" value="DNA-bd_dom_put_sf"/>
</dbReference>
<evidence type="ECO:0000313" key="12">
    <source>
        <dbReference type="EMBL" id="AXI97629.1"/>
    </source>
</evidence>
<evidence type="ECO:0000256" key="7">
    <source>
        <dbReference type="ARBA" id="ARBA00022842"/>
    </source>
</evidence>
<dbReference type="Gene3D" id="3.50.40.10">
    <property type="entry name" value="Phenylalanyl-trna Synthetase, Chain B, domain 3"/>
    <property type="match status" value="1"/>
</dbReference>
<sequence>MHNIKSYELIDKLIFAGFEVNSVVYNTEIGDLVLELNAAGNRFDVLSLLGLAREISSLLNRPLINSAHKAGLFCSYFKLNTSNELYFCSNTALLDIVIVHIVGTKNSSSPIWLQNYLAINNVKSLSLFNDIPKYICMKWGQDVAIFDKKKIDLFPLQYSFFHAEKQSLAVSSPNNLSTPLDIELQILKYKNKSLSAIGFDISRDAICNLNTNSVIVCGQICSSKYVNSIQNKMSSRTEIFNRHSRSISRCDFTAAYQETVQLIVSFAGGTIGKPYSWNQPYCSAKNIILKQNRIHDILGPVVRNGSPKFLSVQEILALLMQLGFFANYIEVRDYFVVQVPLNRQQDLQRPIDIIEEIGRIYGFGKFVSRLSSFSANLSLSCSSAIKKNQKVRRILRELGLNEMLTYSFANSLNTYNASQITLCNPITEDQLCLRDNLAVQLVKVQEYNLKHGFRDIQIFEIGRVFKNTRSVSTPYFGIEHCHVAGLISNSAFLRKSWCEQSYALGWFQAKGILEEFFEKLHVEVAWFKLFKSGKSSLFTATQKLLSLTQSASIYDKASNQEIGVFGQLKSSNLYSAYLFELNLVSLTNASKIPNHRNYSIYPYSTYPALIRDISLTLKQSNSVWSVKKQIFSFNNPLIESVEVLDEYINYKLKHAKKVTFRIAYRSQTRTLNYQDIRNIDMQLSKLLDYYAFQVK</sequence>
<name>A0A345UAZ3_9FLOR</name>
<dbReference type="Pfam" id="PF03483">
    <property type="entry name" value="B3_4"/>
    <property type="match status" value="1"/>
</dbReference>
<dbReference type="InterPro" id="IPR041616">
    <property type="entry name" value="PheRS_beta_core"/>
</dbReference>